<reference evidence="8" key="1">
    <citation type="submission" date="2018-03" db="EMBL/GenBank/DDBJ databases">
        <authorList>
            <person name="Nunes O.C."/>
            <person name="Lopes A.R."/>
            <person name="Froufe H."/>
            <person name="Munoz-Merida A."/>
            <person name="Barroso C."/>
            <person name="Egas C."/>
        </authorList>
    </citation>
    <scope>NUCLEOTIDE SEQUENCE</scope>
    <source>
        <strain evidence="8">ON4</strain>
    </source>
</reference>
<dbReference type="Pfam" id="PF14041">
    <property type="entry name" value="Lipoprotein_21"/>
    <property type="match status" value="1"/>
</dbReference>
<feature type="compositionally biased region" description="Polar residues" evidence="6">
    <location>
        <begin position="37"/>
        <end position="60"/>
    </location>
</feature>
<feature type="chain" id="PRO_5045880266" evidence="7">
    <location>
        <begin position="33"/>
        <end position="226"/>
    </location>
</feature>
<proteinExistence type="predicted"/>
<name>A0ABT7CDJ2_9MICO</name>
<feature type="region of interest" description="Disordered" evidence="6">
    <location>
        <begin position="29"/>
        <end position="95"/>
    </location>
</feature>
<evidence type="ECO:0000256" key="1">
    <source>
        <dbReference type="ARBA" id="ARBA00022475"/>
    </source>
</evidence>
<keyword evidence="9" id="KW-1185">Reference proteome</keyword>
<dbReference type="EMBL" id="PXVD01000037">
    <property type="protein sequence ID" value="MDJ1372672.1"/>
    <property type="molecule type" value="Genomic_DNA"/>
</dbReference>
<gene>
    <name evidence="8" type="ORF">C7K25_15135</name>
</gene>
<keyword evidence="4" id="KW-0564">Palmitate</keyword>
<evidence type="ECO:0000256" key="7">
    <source>
        <dbReference type="SAM" id="SignalP"/>
    </source>
</evidence>
<keyword evidence="2 7" id="KW-0732">Signal</keyword>
<reference evidence="8" key="2">
    <citation type="journal article" date="2022" name="Sci. Rep.">
        <title>In silico prediction of the enzymes involved in the degradation of the herbicide molinate by Gulosibacter molinativorax ON4T.</title>
        <authorList>
            <person name="Lopes A.R."/>
            <person name="Bunin E."/>
            <person name="Viana A.T."/>
            <person name="Froufe H."/>
            <person name="Munoz-Merida A."/>
            <person name="Pinho D."/>
            <person name="Figueiredo J."/>
            <person name="Barroso C."/>
            <person name="Vaz-Moreira I."/>
            <person name="Bellanger X."/>
            <person name="Egas C."/>
            <person name="Nunes O.C."/>
        </authorList>
    </citation>
    <scope>NUCLEOTIDE SEQUENCE</scope>
    <source>
        <strain evidence="8">ON4</strain>
    </source>
</reference>
<evidence type="ECO:0000256" key="3">
    <source>
        <dbReference type="ARBA" id="ARBA00023136"/>
    </source>
</evidence>
<feature type="signal peptide" evidence="7">
    <location>
        <begin position="1"/>
        <end position="32"/>
    </location>
</feature>
<evidence type="ECO:0000313" key="8">
    <source>
        <dbReference type="EMBL" id="MDJ1372672.1"/>
    </source>
</evidence>
<evidence type="ECO:0000313" key="9">
    <source>
        <dbReference type="Proteomes" id="UP001170379"/>
    </source>
</evidence>
<comment type="caution">
    <text evidence="8">The sequence shown here is derived from an EMBL/GenBank/DDBJ whole genome shotgun (WGS) entry which is preliminary data.</text>
</comment>
<keyword evidence="3" id="KW-0472">Membrane</keyword>
<evidence type="ECO:0000256" key="6">
    <source>
        <dbReference type="SAM" id="MobiDB-lite"/>
    </source>
</evidence>
<accession>A0ABT7CDJ2</accession>
<keyword evidence="1" id="KW-1003">Cell membrane</keyword>
<dbReference type="InterPro" id="IPR025971">
    <property type="entry name" value="LppP/LprE"/>
</dbReference>
<organism evidence="8 9">
    <name type="scientific">Gulosibacter molinativorax</name>
    <dbReference type="NCBI Taxonomy" id="256821"/>
    <lineage>
        <taxon>Bacteria</taxon>
        <taxon>Bacillati</taxon>
        <taxon>Actinomycetota</taxon>
        <taxon>Actinomycetes</taxon>
        <taxon>Micrococcales</taxon>
        <taxon>Microbacteriaceae</taxon>
        <taxon>Gulosibacter</taxon>
    </lineage>
</organism>
<evidence type="ECO:0000256" key="5">
    <source>
        <dbReference type="ARBA" id="ARBA00023288"/>
    </source>
</evidence>
<dbReference type="Proteomes" id="UP001170379">
    <property type="component" value="Unassembled WGS sequence"/>
</dbReference>
<evidence type="ECO:0000256" key="2">
    <source>
        <dbReference type="ARBA" id="ARBA00022729"/>
    </source>
</evidence>
<sequence length="226" mass="23512">MRNTSGRNLLLLPAIVLAGTLLLAGCTGSSSGAGPTNFASQSAQSTGSDENRSGTGSTSEPEPDVAPAPEQESATAAPSTPVAEETSSDACADSSPEVALDSAMPYLPPVVEGMDFEWAPEQAELENYDNCAALSWILITARGGTVSTPWQIILFHQGEFIGTATYTSFGFYPNVSRIDDASIEVDYRYPLEGEGNAGASGSAISTFTYDEATGEVIHAGEFPPTQ</sequence>
<protein>
    <submittedName>
        <fullName evidence="8">LppP/LprE family lipoprotein</fullName>
    </submittedName>
</protein>
<dbReference type="PROSITE" id="PS51257">
    <property type="entry name" value="PROKAR_LIPOPROTEIN"/>
    <property type="match status" value="1"/>
</dbReference>
<evidence type="ECO:0000256" key="4">
    <source>
        <dbReference type="ARBA" id="ARBA00023139"/>
    </source>
</evidence>
<keyword evidence="5 8" id="KW-0449">Lipoprotein</keyword>